<dbReference type="Proteomes" id="UP000708208">
    <property type="component" value="Unassembled WGS sequence"/>
</dbReference>
<keyword evidence="3" id="KW-0732">Signal</keyword>
<evidence type="ECO:0000313" key="5">
    <source>
        <dbReference type="EMBL" id="CAG7729602.1"/>
    </source>
</evidence>
<reference evidence="5" key="1">
    <citation type="submission" date="2021-06" db="EMBL/GenBank/DDBJ databases">
        <authorList>
            <person name="Hodson N. C."/>
            <person name="Mongue J. A."/>
            <person name="Jaron S. K."/>
        </authorList>
    </citation>
    <scope>NUCLEOTIDE SEQUENCE</scope>
</reference>
<dbReference type="GO" id="GO:0006516">
    <property type="term" value="P:glycoprotein catabolic process"/>
    <property type="evidence" value="ECO:0007669"/>
    <property type="project" value="TreeGrafter"/>
</dbReference>
<feature type="chain" id="PRO_5035185362" description="Beta-mannosidase Ig-fold domain-containing protein" evidence="3">
    <location>
        <begin position="23"/>
        <end position="310"/>
    </location>
</feature>
<gene>
    <name evidence="5" type="ORF">AFUS01_LOCUS18301</name>
</gene>
<dbReference type="GO" id="GO:0004567">
    <property type="term" value="F:beta-mannosidase activity"/>
    <property type="evidence" value="ECO:0007669"/>
    <property type="project" value="TreeGrafter"/>
</dbReference>
<dbReference type="PANTHER" id="PTHR43730:SF1">
    <property type="entry name" value="BETA-MANNOSIDASE"/>
    <property type="match status" value="1"/>
</dbReference>
<dbReference type="OrthoDB" id="2866996at2759"/>
<evidence type="ECO:0000256" key="2">
    <source>
        <dbReference type="ARBA" id="ARBA00023295"/>
    </source>
</evidence>
<keyword evidence="6" id="KW-1185">Reference proteome</keyword>
<name>A0A8J2P845_9HEXA</name>
<sequence length="310" mass="34500">MMRSTIFTIFWALATFLTAADAAGPVKTGGVVINLDAFRAERVWTATSANSTNNRQWNGRWKLLHYYAQNFFAPVIVSPYKAYDSNGREDGVNVDIVSDLVAPVTRNLSVKVFRLNSLTPLMSATGPISVITGWTQNSSNNTFSIDIAADTIALFVTLSMKDVHIQGTFSDNGFIMTSTNKTIEFTSKAPLTLPEFQRNLEFCCVFGSFNVVHEKAFMIPAKIAKWTSLNRPNTFSFDLIVNTVALFVTLNINDVSTQGTFSDNGFTMTSPTKTIVFEGHSTLTLEDFQRSLEFWSLYDLVLPVQSAQWK</sequence>
<dbReference type="Pfam" id="PF17753">
    <property type="entry name" value="Ig_mannosidase"/>
    <property type="match status" value="2"/>
</dbReference>
<feature type="signal peptide" evidence="3">
    <location>
        <begin position="1"/>
        <end position="22"/>
    </location>
</feature>
<comment type="caution">
    <text evidence="5">The sequence shown here is derived from an EMBL/GenBank/DDBJ whole genome shotgun (WGS) entry which is preliminary data.</text>
</comment>
<dbReference type="InterPro" id="IPR050887">
    <property type="entry name" value="Beta-mannosidase_GH2"/>
</dbReference>
<evidence type="ECO:0000256" key="1">
    <source>
        <dbReference type="ARBA" id="ARBA00007401"/>
    </source>
</evidence>
<feature type="domain" description="Beta-mannosidase Ig-fold" evidence="4">
    <location>
        <begin position="231"/>
        <end position="299"/>
    </location>
</feature>
<feature type="domain" description="Beta-mannosidase Ig-fold" evidence="4">
    <location>
        <begin position="138"/>
        <end position="203"/>
    </location>
</feature>
<keyword evidence="2" id="KW-0326">Glycosidase</keyword>
<comment type="similarity">
    <text evidence="1">Belongs to the glycosyl hydrolase 2 family.</text>
</comment>
<proteinExistence type="inferred from homology"/>
<evidence type="ECO:0000256" key="3">
    <source>
        <dbReference type="SAM" id="SignalP"/>
    </source>
</evidence>
<dbReference type="AlphaFoldDB" id="A0A8J2P845"/>
<protein>
    <recommendedName>
        <fullName evidence="4">Beta-mannosidase Ig-fold domain-containing protein</fullName>
    </recommendedName>
</protein>
<organism evidence="5 6">
    <name type="scientific">Allacma fusca</name>
    <dbReference type="NCBI Taxonomy" id="39272"/>
    <lineage>
        <taxon>Eukaryota</taxon>
        <taxon>Metazoa</taxon>
        <taxon>Ecdysozoa</taxon>
        <taxon>Arthropoda</taxon>
        <taxon>Hexapoda</taxon>
        <taxon>Collembola</taxon>
        <taxon>Symphypleona</taxon>
        <taxon>Sminthuridae</taxon>
        <taxon>Allacma</taxon>
    </lineage>
</organism>
<evidence type="ECO:0000259" key="4">
    <source>
        <dbReference type="Pfam" id="PF17753"/>
    </source>
</evidence>
<evidence type="ECO:0000313" key="6">
    <source>
        <dbReference type="Proteomes" id="UP000708208"/>
    </source>
</evidence>
<dbReference type="PANTHER" id="PTHR43730">
    <property type="entry name" value="BETA-MANNOSIDASE"/>
    <property type="match status" value="1"/>
</dbReference>
<accession>A0A8J2P845</accession>
<dbReference type="InterPro" id="IPR041625">
    <property type="entry name" value="Beta-mannosidase_Ig"/>
</dbReference>
<dbReference type="EMBL" id="CAJVCH010181175">
    <property type="protein sequence ID" value="CAG7729602.1"/>
    <property type="molecule type" value="Genomic_DNA"/>
</dbReference>
<keyword evidence="2" id="KW-0378">Hydrolase</keyword>